<dbReference type="AlphaFoldDB" id="Q5Z6Y4"/>
<reference evidence="4" key="3">
    <citation type="journal article" date="2005" name="Nature">
        <title>The map-based sequence of the rice genome.</title>
        <authorList>
            <consortium name="International rice genome sequencing project (IRGSP)"/>
            <person name="Matsumoto T."/>
            <person name="Wu J."/>
            <person name="Kanamori H."/>
            <person name="Katayose Y."/>
            <person name="Fujisawa M."/>
            <person name="Namiki N."/>
            <person name="Mizuno H."/>
            <person name="Yamamoto K."/>
            <person name="Antonio B.A."/>
            <person name="Baba T."/>
            <person name="Sakata K."/>
            <person name="Nagamura Y."/>
            <person name="Aoki H."/>
            <person name="Arikawa K."/>
            <person name="Arita K."/>
            <person name="Bito T."/>
            <person name="Chiden Y."/>
            <person name="Fujitsuka N."/>
            <person name="Fukunaka R."/>
            <person name="Hamada M."/>
            <person name="Harada C."/>
            <person name="Hayashi A."/>
            <person name="Hijishita S."/>
            <person name="Honda M."/>
            <person name="Hosokawa S."/>
            <person name="Ichikawa Y."/>
            <person name="Idonuma A."/>
            <person name="Iijima M."/>
            <person name="Ikeda M."/>
            <person name="Ikeno M."/>
            <person name="Ito K."/>
            <person name="Ito S."/>
            <person name="Ito T."/>
            <person name="Ito Y."/>
            <person name="Ito Y."/>
            <person name="Iwabuchi A."/>
            <person name="Kamiya K."/>
            <person name="Karasawa W."/>
            <person name="Kurita K."/>
            <person name="Katagiri S."/>
            <person name="Kikuta A."/>
            <person name="Kobayashi H."/>
            <person name="Kobayashi N."/>
            <person name="Machita K."/>
            <person name="Maehara T."/>
            <person name="Masukawa M."/>
            <person name="Mizubayashi T."/>
            <person name="Mukai Y."/>
            <person name="Nagasaki H."/>
            <person name="Nagata Y."/>
            <person name="Naito S."/>
            <person name="Nakashima M."/>
            <person name="Nakama Y."/>
            <person name="Nakamichi Y."/>
            <person name="Nakamura M."/>
            <person name="Meguro A."/>
            <person name="Negishi M."/>
            <person name="Ohta I."/>
            <person name="Ohta T."/>
            <person name="Okamoto M."/>
            <person name="Ono N."/>
            <person name="Saji S."/>
            <person name="Sakaguchi M."/>
            <person name="Sakai K."/>
            <person name="Shibata M."/>
            <person name="Shimokawa T."/>
            <person name="Song J."/>
            <person name="Takazaki Y."/>
            <person name="Terasawa K."/>
            <person name="Tsugane M."/>
            <person name="Tsuji K."/>
            <person name="Ueda S."/>
            <person name="Waki K."/>
            <person name="Yamagata H."/>
            <person name="Yamamoto M."/>
            <person name="Yamamoto S."/>
            <person name="Yamane H."/>
            <person name="Yoshiki S."/>
            <person name="Yoshihara R."/>
            <person name="Yukawa K."/>
            <person name="Zhong H."/>
            <person name="Yano M."/>
            <person name="Yuan Q."/>
            <person name="Ouyang S."/>
            <person name="Liu J."/>
            <person name="Jones K.M."/>
            <person name="Gansberger K."/>
            <person name="Moffat K."/>
            <person name="Hill J."/>
            <person name="Bera J."/>
            <person name="Fadrosh D."/>
            <person name="Jin S."/>
            <person name="Johri S."/>
            <person name="Kim M."/>
            <person name="Overton L."/>
            <person name="Reardon M."/>
            <person name="Tsitrin T."/>
            <person name="Vuong H."/>
            <person name="Weaver B."/>
            <person name="Ciecko A."/>
            <person name="Tallon L."/>
            <person name="Jackson J."/>
            <person name="Pai G."/>
            <person name="Aken S.V."/>
            <person name="Utterback T."/>
            <person name="Reidmuller S."/>
            <person name="Feldblyum T."/>
            <person name="Hsiao J."/>
            <person name="Zismann V."/>
            <person name="Iobst S."/>
            <person name="de Vazeille A.R."/>
            <person name="Buell C.R."/>
            <person name="Ying K."/>
            <person name="Li Y."/>
            <person name="Lu T."/>
            <person name="Huang Y."/>
            <person name="Zhao Q."/>
            <person name="Feng Q."/>
            <person name="Zhang L."/>
            <person name="Zhu J."/>
            <person name="Weng Q."/>
            <person name="Mu J."/>
            <person name="Lu Y."/>
            <person name="Fan D."/>
            <person name="Liu Y."/>
            <person name="Guan J."/>
            <person name="Zhang Y."/>
            <person name="Yu S."/>
            <person name="Liu X."/>
            <person name="Zhang Y."/>
            <person name="Hong G."/>
            <person name="Han B."/>
            <person name="Choisne N."/>
            <person name="Demange N."/>
            <person name="Orjeda G."/>
            <person name="Samain S."/>
            <person name="Cattolico L."/>
            <person name="Pelletier E."/>
            <person name="Couloux A."/>
            <person name="Segurens B."/>
            <person name="Wincker P."/>
            <person name="D'Hont A."/>
            <person name="Scarpelli C."/>
            <person name="Weissenbach J."/>
            <person name="Salanoubat M."/>
            <person name="Quetier F."/>
            <person name="Yu Y."/>
            <person name="Kim H.R."/>
            <person name="Rambo T."/>
            <person name="Currie J."/>
            <person name="Collura K."/>
            <person name="Luo M."/>
            <person name="Yang T."/>
            <person name="Ammiraju J.S.S."/>
            <person name="Engler F."/>
            <person name="Soderlund C."/>
            <person name="Wing R.A."/>
            <person name="Palmer L.E."/>
            <person name="de la Bastide M."/>
            <person name="Spiegel L."/>
            <person name="Nascimento L."/>
            <person name="Zutavern T."/>
            <person name="O'Shaughnessy A."/>
            <person name="Dike S."/>
            <person name="Dedhia N."/>
            <person name="Preston R."/>
            <person name="Balija V."/>
            <person name="McCombie W.R."/>
            <person name="Chow T."/>
            <person name="Chen H."/>
            <person name="Chung M."/>
            <person name="Chen C."/>
            <person name="Shaw J."/>
            <person name="Wu H."/>
            <person name="Hsiao K."/>
            <person name="Chao Y."/>
            <person name="Chu M."/>
            <person name="Cheng C."/>
            <person name="Hour A."/>
            <person name="Lee P."/>
            <person name="Lin S."/>
            <person name="Lin Y."/>
            <person name="Liou J."/>
            <person name="Liu S."/>
            <person name="Hsing Y."/>
            <person name="Raghuvanshi S."/>
            <person name="Mohanty A."/>
            <person name="Bharti A.K."/>
            <person name="Gaur A."/>
            <person name="Gupta V."/>
            <person name="Kumar D."/>
            <person name="Ravi V."/>
            <person name="Vij S."/>
            <person name="Kapur A."/>
            <person name="Khurana P."/>
            <person name="Khurana P."/>
            <person name="Khurana J.P."/>
            <person name="Tyagi A.K."/>
            <person name="Gaikwad K."/>
            <person name="Singh A."/>
            <person name="Dalal V."/>
            <person name="Srivastava S."/>
            <person name="Dixit A."/>
            <person name="Pal A.K."/>
            <person name="Ghazi I.A."/>
            <person name="Yadav M."/>
            <person name="Pandit A."/>
            <person name="Bhargava A."/>
            <person name="Sureshbabu K."/>
            <person name="Batra K."/>
            <person name="Sharma T.R."/>
            <person name="Mohapatra T."/>
            <person name="Singh N.K."/>
            <person name="Messing J."/>
            <person name="Nelson A.B."/>
            <person name="Fuks G."/>
            <person name="Kavchok S."/>
            <person name="Keizer G."/>
            <person name="Linton E."/>
            <person name="Llaca V."/>
            <person name="Song R."/>
            <person name="Tanyolac B."/>
            <person name="Young S."/>
            <person name="Ho-Il K."/>
            <person name="Hahn J.H."/>
            <person name="Sangsakoo G."/>
            <person name="Vanavichit A."/>
            <person name="de Mattos Luiz.A.T."/>
            <person name="Zimmer P.D."/>
            <person name="Malone G."/>
            <person name="Dellagostin O."/>
            <person name="de Oliveira A.C."/>
            <person name="Bevan M."/>
            <person name="Bancroft I."/>
            <person name="Minx P."/>
            <person name="Cordum H."/>
            <person name="Wilson R."/>
            <person name="Cheng Z."/>
            <person name="Jin W."/>
            <person name="Jiang J."/>
            <person name="Leong S.A."/>
            <person name="Iwama H."/>
            <person name="Gojobori T."/>
            <person name="Itoh T."/>
            <person name="Niimura Y."/>
            <person name="Fujii Y."/>
            <person name="Habara T."/>
            <person name="Sakai H."/>
            <person name="Sato Y."/>
            <person name="Wilson G."/>
            <person name="Kumar K."/>
            <person name="McCouch S."/>
            <person name="Juretic N."/>
            <person name="Hoen D."/>
            <person name="Wright S."/>
            <person name="Bruskiewich R."/>
            <person name="Bureau T."/>
            <person name="Miyao A."/>
            <person name="Hirochika H."/>
            <person name="Nishikawa T."/>
            <person name="Kadowaki K."/>
            <person name="Sugiura M."/>
            <person name="Burr B."/>
            <person name="Sasaki T."/>
        </authorList>
    </citation>
    <scope>NUCLEOTIDE SEQUENCE [LARGE SCALE GENOMIC DNA]</scope>
    <source>
        <strain evidence="4">cv. Nipponbare</strain>
    </source>
</reference>
<reference evidence="3" key="2">
    <citation type="submission" date="2002-03" db="EMBL/GenBank/DDBJ databases">
        <title>Oryza sativa nipponbare(GA3) genomic DNA, chromosome 6, BAC clone:B1068H08.</title>
        <authorList>
            <person name="Sasaki T."/>
            <person name="Matsumoto T."/>
            <person name="Yamamoto K."/>
        </authorList>
    </citation>
    <scope>NUCLEOTIDE SEQUENCE</scope>
</reference>
<feature type="region of interest" description="Disordered" evidence="1">
    <location>
        <begin position="1"/>
        <end position="25"/>
    </location>
</feature>
<name>Q5Z6Y4_ORYSJ</name>
<protein>
    <submittedName>
        <fullName evidence="3">Uncharacterized protein</fullName>
    </submittedName>
</protein>
<dbReference type="Proteomes" id="UP000000763">
    <property type="component" value="Chromosome 6"/>
</dbReference>
<dbReference type="EMBL" id="AP004809">
    <property type="protein sequence ID" value="BAD54279.1"/>
    <property type="molecule type" value="Genomic_DNA"/>
</dbReference>
<evidence type="ECO:0000313" key="2">
    <source>
        <dbReference type="EMBL" id="BAD54279.1"/>
    </source>
</evidence>
<accession>Q5Z6Y4</accession>
<evidence type="ECO:0000313" key="3">
    <source>
        <dbReference type="EMBL" id="BAD54285.1"/>
    </source>
</evidence>
<reference evidence="4" key="4">
    <citation type="journal article" date="2008" name="Nucleic Acids Res.">
        <title>The rice annotation project database (RAP-DB): 2008 update.</title>
        <authorList>
            <consortium name="The rice annotation project (RAP)"/>
        </authorList>
    </citation>
    <scope>GENOME REANNOTATION</scope>
    <source>
        <strain evidence="4">cv. Nipponbare</strain>
    </source>
</reference>
<evidence type="ECO:0000313" key="4">
    <source>
        <dbReference type="Proteomes" id="UP000000763"/>
    </source>
</evidence>
<dbReference type="EMBL" id="AP004810">
    <property type="protein sequence ID" value="BAD54285.1"/>
    <property type="molecule type" value="Genomic_DNA"/>
</dbReference>
<proteinExistence type="predicted"/>
<gene>
    <name evidence="2" type="ORF">B1018E06.52</name>
    <name evidence="3" type="ORF">B1068H08.5</name>
</gene>
<organism evidence="3 4">
    <name type="scientific">Oryza sativa subsp. japonica</name>
    <name type="common">Rice</name>
    <dbReference type="NCBI Taxonomy" id="39947"/>
    <lineage>
        <taxon>Eukaryota</taxon>
        <taxon>Viridiplantae</taxon>
        <taxon>Streptophyta</taxon>
        <taxon>Embryophyta</taxon>
        <taxon>Tracheophyta</taxon>
        <taxon>Spermatophyta</taxon>
        <taxon>Magnoliopsida</taxon>
        <taxon>Liliopsida</taxon>
        <taxon>Poales</taxon>
        <taxon>Poaceae</taxon>
        <taxon>BOP clade</taxon>
        <taxon>Oryzoideae</taxon>
        <taxon>Oryzeae</taxon>
        <taxon>Oryzinae</taxon>
        <taxon>Oryza</taxon>
        <taxon>Oryza sativa</taxon>
    </lineage>
</organism>
<sequence>MPFSFPELTCVSSEPPETLRSPEAAGFYNPSCGSVTRDDRAKAAWDKANRLS</sequence>
<evidence type="ECO:0000256" key="1">
    <source>
        <dbReference type="SAM" id="MobiDB-lite"/>
    </source>
</evidence>
<reference evidence="2" key="1">
    <citation type="submission" date="2002-03" db="EMBL/GenBank/DDBJ databases">
        <title>Oryza sativa nipponbare(GA3) genomic DNA, chromosome 6, BAC clone:B1018E06.</title>
        <authorList>
            <person name="Sasaki T."/>
            <person name="Matsumoto T."/>
            <person name="Yamamoto K."/>
        </authorList>
    </citation>
    <scope>NUCLEOTIDE SEQUENCE</scope>
</reference>